<dbReference type="Proteomes" id="UP000320876">
    <property type="component" value="Unassembled WGS sequence"/>
</dbReference>
<feature type="domain" description="ChlI/MoxR AAA lid" evidence="2">
    <location>
        <begin position="283"/>
        <end position="356"/>
    </location>
</feature>
<organism evidence="3 4">
    <name type="scientific">Amycolatopsis cihanbeyliensis</name>
    <dbReference type="NCBI Taxonomy" id="1128664"/>
    <lineage>
        <taxon>Bacteria</taxon>
        <taxon>Bacillati</taxon>
        <taxon>Actinomycetota</taxon>
        <taxon>Actinomycetes</taxon>
        <taxon>Pseudonocardiales</taxon>
        <taxon>Pseudonocardiaceae</taxon>
        <taxon>Amycolatopsis</taxon>
    </lineage>
</organism>
<sequence>MSCPPAAVHRAAGARVPWGPRVGTATMNSFDVRVVCTLRQLRGSGEEPVPDWMVSRQGFHELARNIEDFVRGKSTTVRLALVCLLAEGHLLIEDVPGVAKTSLAKAIAHSVAGSTVKRIQFTPDLLPSDVTGVQVYDQAKGGFEYRQGPVFTNILLADEINRASPKTQSALLEVMAERQVTVDGAARAVPDPFLCIATQNPVEHQGTYVLPEAQLDRFLMRIAIGYPDELDDEVSVVTDGIARRKPEQLRAVLELDQLRTLIGLVRELHISMELRTYVAMLTRATRTHPDVELGASPRGSIALATAAQAYALSMGRSYVTADDVKAIAVPVLNHRLLLTSQARIQQQTPEAVVRDILAGVPVPRAQGHR</sequence>
<dbReference type="PIRSF" id="PIRSF002849">
    <property type="entry name" value="AAA_ATPase_chaperone_MoxR_prd"/>
    <property type="match status" value="1"/>
</dbReference>
<evidence type="ECO:0000313" key="3">
    <source>
        <dbReference type="EMBL" id="TQI93743.1"/>
    </source>
</evidence>
<dbReference type="Gene3D" id="3.40.50.300">
    <property type="entry name" value="P-loop containing nucleotide triphosphate hydrolases"/>
    <property type="match status" value="1"/>
</dbReference>
<dbReference type="EMBL" id="VFML01000002">
    <property type="protein sequence ID" value="TQI93743.1"/>
    <property type="molecule type" value="Genomic_DNA"/>
</dbReference>
<evidence type="ECO:0000259" key="2">
    <source>
        <dbReference type="Pfam" id="PF17863"/>
    </source>
</evidence>
<evidence type="ECO:0000259" key="1">
    <source>
        <dbReference type="Pfam" id="PF07726"/>
    </source>
</evidence>
<protein>
    <submittedName>
        <fullName evidence="3">MoxR-like ATPase</fullName>
    </submittedName>
</protein>
<keyword evidence="4" id="KW-1185">Reference proteome</keyword>
<dbReference type="InterPro" id="IPR050764">
    <property type="entry name" value="CbbQ/NirQ/NorQ/GpvN"/>
</dbReference>
<dbReference type="Pfam" id="PF17863">
    <property type="entry name" value="AAA_lid_2"/>
    <property type="match status" value="1"/>
</dbReference>
<dbReference type="InterPro" id="IPR041628">
    <property type="entry name" value="ChlI/MoxR_AAA_lid"/>
</dbReference>
<dbReference type="PANTHER" id="PTHR42759:SF5">
    <property type="entry name" value="METHANOL DEHYDROGENASE REGULATOR"/>
    <property type="match status" value="1"/>
</dbReference>
<proteinExistence type="predicted"/>
<dbReference type="SUPFAM" id="SSF52540">
    <property type="entry name" value="P-loop containing nucleoside triphosphate hydrolases"/>
    <property type="match status" value="1"/>
</dbReference>
<dbReference type="AlphaFoldDB" id="A0A542CSE0"/>
<dbReference type="InterPro" id="IPR027417">
    <property type="entry name" value="P-loop_NTPase"/>
</dbReference>
<reference evidence="3 4" key="1">
    <citation type="submission" date="2019-06" db="EMBL/GenBank/DDBJ databases">
        <title>Sequencing the genomes of 1000 actinobacteria strains.</title>
        <authorList>
            <person name="Klenk H.-P."/>
        </authorList>
    </citation>
    <scope>NUCLEOTIDE SEQUENCE [LARGE SCALE GENOMIC DNA]</scope>
    <source>
        <strain evidence="3 4">DSM 45679</strain>
    </source>
</reference>
<dbReference type="Pfam" id="PF07726">
    <property type="entry name" value="AAA_3"/>
    <property type="match status" value="1"/>
</dbReference>
<accession>A0A542CSE0</accession>
<dbReference type="Gene3D" id="1.10.8.80">
    <property type="entry name" value="Magnesium chelatase subunit I, C-Terminal domain"/>
    <property type="match status" value="1"/>
</dbReference>
<dbReference type="GO" id="GO:0016887">
    <property type="term" value="F:ATP hydrolysis activity"/>
    <property type="evidence" value="ECO:0007669"/>
    <property type="project" value="InterPro"/>
</dbReference>
<dbReference type="InterPro" id="IPR011703">
    <property type="entry name" value="ATPase_AAA-3"/>
</dbReference>
<name>A0A542CSE0_AMYCI</name>
<dbReference type="PANTHER" id="PTHR42759">
    <property type="entry name" value="MOXR FAMILY PROTEIN"/>
    <property type="match status" value="1"/>
</dbReference>
<gene>
    <name evidence="3" type="ORF">FB471_5884</name>
</gene>
<feature type="domain" description="ATPase AAA-3" evidence="1">
    <location>
        <begin position="89"/>
        <end position="220"/>
    </location>
</feature>
<evidence type="ECO:0000313" key="4">
    <source>
        <dbReference type="Proteomes" id="UP000320876"/>
    </source>
</evidence>
<dbReference type="GO" id="GO:0005524">
    <property type="term" value="F:ATP binding"/>
    <property type="evidence" value="ECO:0007669"/>
    <property type="project" value="InterPro"/>
</dbReference>
<dbReference type="CDD" id="cd00009">
    <property type="entry name" value="AAA"/>
    <property type="match status" value="1"/>
</dbReference>
<comment type="caution">
    <text evidence="3">The sequence shown here is derived from an EMBL/GenBank/DDBJ whole genome shotgun (WGS) entry which is preliminary data.</text>
</comment>